<dbReference type="Pfam" id="PF00440">
    <property type="entry name" value="TetR_N"/>
    <property type="match status" value="1"/>
</dbReference>
<keyword evidence="1 2" id="KW-0238">DNA-binding</keyword>
<dbReference type="InterPro" id="IPR001647">
    <property type="entry name" value="HTH_TetR"/>
</dbReference>
<dbReference type="InterPro" id="IPR036271">
    <property type="entry name" value="Tet_transcr_reg_TetR-rel_C_sf"/>
</dbReference>
<evidence type="ECO:0000256" key="2">
    <source>
        <dbReference type="PROSITE-ProRule" id="PRU00335"/>
    </source>
</evidence>
<gene>
    <name evidence="5" type="ORF">SMALB_6616</name>
</gene>
<dbReference type="Proteomes" id="UP000536624">
    <property type="component" value="Unassembled WGS sequence"/>
</dbReference>
<evidence type="ECO:0000313" key="6">
    <source>
        <dbReference type="Proteomes" id="UP000536624"/>
    </source>
</evidence>
<dbReference type="PANTHER" id="PTHR30055:SF219">
    <property type="entry name" value="TRANSCRIPTIONAL REGULATORY PROTEIN"/>
    <property type="match status" value="1"/>
</dbReference>
<dbReference type="InterPro" id="IPR050109">
    <property type="entry name" value="HTH-type_TetR-like_transc_reg"/>
</dbReference>
<evidence type="ECO:0000256" key="3">
    <source>
        <dbReference type="SAM" id="MobiDB-lite"/>
    </source>
</evidence>
<accession>A0A7X5X8F1</accession>
<feature type="DNA-binding region" description="H-T-H motif" evidence="2">
    <location>
        <begin position="32"/>
        <end position="51"/>
    </location>
</feature>
<organism evidence="5 6">
    <name type="scientific">Streptomyces malaysiensis</name>
    <dbReference type="NCBI Taxonomy" id="92644"/>
    <lineage>
        <taxon>Bacteria</taxon>
        <taxon>Bacillati</taxon>
        <taxon>Actinomycetota</taxon>
        <taxon>Actinomycetes</taxon>
        <taxon>Kitasatosporales</taxon>
        <taxon>Streptomycetaceae</taxon>
        <taxon>Streptomyces</taxon>
        <taxon>Streptomyces violaceusniger group</taxon>
    </lineage>
</organism>
<dbReference type="SUPFAM" id="SSF46689">
    <property type="entry name" value="Homeodomain-like"/>
    <property type="match status" value="1"/>
</dbReference>
<dbReference type="AlphaFoldDB" id="A0A7X5X8F1"/>
<dbReference type="Pfam" id="PF17940">
    <property type="entry name" value="TetR_C_31"/>
    <property type="match status" value="1"/>
</dbReference>
<dbReference type="PANTHER" id="PTHR30055">
    <property type="entry name" value="HTH-TYPE TRANSCRIPTIONAL REGULATOR RUTR"/>
    <property type="match status" value="1"/>
</dbReference>
<dbReference type="GO" id="GO:0000976">
    <property type="term" value="F:transcription cis-regulatory region binding"/>
    <property type="evidence" value="ECO:0007669"/>
    <property type="project" value="TreeGrafter"/>
</dbReference>
<name>A0A7X5X8F1_STRMQ</name>
<dbReference type="InterPro" id="IPR009057">
    <property type="entry name" value="Homeodomain-like_sf"/>
</dbReference>
<protein>
    <submittedName>
        <fullName evidence="5">TetR family transcriptional regulator</fullName>
    </submittedName>
</protein>
<dbReference type="SUPFAM" id="SSF48498">
    <property type="entry name" value="Tetracyclin repressor-like, C-terminal domain"/>
    <property type="match status" value="1"/>
</dbReference>
<reference evidence="5 6" key="1">
    <citation type="submission" date="2020-02" db="EMBL/GenBank/DDBJ databases">
        <title>Streptomyces malaysiensis DSM14702 (JHCC583434, PFL_A843) Genome sequencing and assembly.</title>
        <authorList>
            <person name="Samborskyy M."/>
        </authorList>
    </citation>
    <scope>NUCLEOTIDE SEQUENCE [LARGE SCALE GENOMIC DNA]</scope>
    <source>
        <strain evidence="5 6">DSM 14702</strain>
    </source>
</reference>
<feature type="compositionally biased region" description="Low complexity" evidence="3">
    <location>
        <begin position="203"/>
        <end position="231"/>
    </location>
</feature>
<sequence length="231" mass="25078">MGSGYPGGMGHREDLLTGAKRCLEEKGWSRTTARDIVAASGANLASIGYHYGSKDALMREALFASMSDWADDVQRSFEADEPVGGGRDAGLRERFETRWTRVLELFDKHQGVWRSQLEAILQVRHDPELRAAFGRAQPEGRQGLVGMVHGVDESEVDEETSRVMGSFYMTLVSGMIVQMAIDPDLMPSAHDLVEAMRRILGDAPEAAPEAPEAPETPATPEAPAAPEAPAS</sequence>
<dbReference type="EMBL" id="JAALLH010000001">
    <property type="protein sequence ID" value="NIY68523.1"/>
    <property type="molecule type" value="Genomic_DNA"/>
</dbReference>
<feature type="region of interest" description="Disordered" evidence="3">
    <location>
        <begin position="200"/>
        <end position="231"/>
    </location>
</feature>
<feature type="domain" description="HTH tetR-type" evidence="4">
    <location>
        <begin position="9"/>
        <end position="69"/>
    </location>
</feature>
<evidence type="ECO:0000256" key="1">
    <source>
        <dbReference type="ARBA" id="ARBA00023125"/>
    </source>
</evidence>
<dbReference type="PROSITE" id="PS50977">
    <property type="entry name" value="HTH_TETR_2"/>
    <property type="match status" value="1"/>
</dbReference>
<evidence type="ECO:0000259" key="4">
    <source>
        <dbReference type="PROSITE" id="PS50977"/>
    </source>
</evidence>
<dbReference type="InterPro" id="IPR041583">
    <property type="entry name" value="TetR_C_31"/>
</dbReference>
<comment type="caution">
    <text evidence="5">The sequence shown here is derived from an EMBL/GenBank/DDBJ whole genome shotgun (WGS) entry which is preliminary data.</text>
</comment>
<dbReference type="GO" id="GO:0003700">
    <property type="term" value="F:DNA-binding transcription factor activity"/>
    <property type="evidence" value="ECO:0007669"/>
    <property type="project" value="TreeGrafter"/>
</dbReference>
<dbReference type="Gene3D" id="1.10.357.10">
    <property type="entry name" value="Tetracycline Repressor, domain 2"/>
    <property type="match status" value="1"/>
</dbReference>
<evidence type="ECO:0000313" key="5">
    <source>
        <dbReference type="EMBL" id="NIY68523.1"/>
    </source>
</evidence>
<proteinExistence type="predicted"/>